<keyword evidence="1" id="KW-0812">Transmembrane</keyword>
<feature type="chain" id="PRO_5018163126" description="Reverse transcriptase domain-containing protein" evidence="2">
    <location>
        <begin position="21"/>
        <end position="204"/>
    </location>
</feature>
<accession>A0A3P8SE34</accession>
<dbReference type="Proteomes" id="UP000265080">
    <property type="component" value="Chromosome 12"/>
</dbReference>
<dbReference type="Ensembl" id="ENSAPET00000011156.1">
    <property type="protein sequence ID" value="ENSAPEP00000010858.1"/>
    <property type="gene ID" value="ENSAPEG00000007794.1"/>
</dbReference>
<dbReference type="SUPFAM" id="SSF56672">
    <property type="entry name" value="DNA/RNA polymerases"/>
    <property type="match status" value="1"/>
</dbReference>
<dbReference type="Pfam" id="PF00078">
    <property type="entry name" value="RVT_1"/>
    <property type="match status" value="1"/>
</dbReference>
<dbReference type="GeneTree" id="ENSGT01150000286909"/>
<keyword evidence="1" id="KW-0472">Membrane</keyword>
<dbReference type="AlphaFoldDB" id="A0A3P8SE34"/>
<evidence type="ECO:0000313" key="4">
    <source>
        <dbReference type="Ensembl" id="ENSAPEP00000010858.1"/>
    </source>
</evidence>
<evidence type="ECO:0000313" key="5">
    <source>
        <dbReference type="Proteomes" id="UP000265080"/>
    </source>
</evidence>
<reference evidence="4" key="2">
    <citation type="submission" date="2025-08" db="UniProtKB">
        <authorList>
            <consortium name="Ensembl"/>
        </authorList>
    </citation>
    <scope>IDENTIFICATION</scope>
</reference>
<keyword evidence="5" id="KW-1185">Reference proteome</keyword>
<name>A0A3P8SE34_AMPPE</name>
<evidence type="ECO:0000259" key="3">
    <source>
        <dbReference type="PROSITE" id="PS50878"/>
    </source>
</evidence>
<dbReference type="PROSITE" id="PS50878">
    <property type="entry name" value="RT_POL"/>
    <property type="match status" value="1"/>
</dbReference>
<dbReference type="InterPro" id="IPR000477">
    <property type="entry name" value="RT_dom"/>
</dbReference>
<proteinExistence type="predicted"/>
<keyword evidence="1" id="KW-1133">Transmembrane helix</keyword>
<dbReference type="STRING" id="161767.ENSAPEP00000010858"/>
<dbReference type="InterPro" id="IPR043502">
    <property type="entry name" value="DNA/RNA_pol_sf"/>
</dbReference>
<sequence>MISAMISGVISAVISVAISAVDTVDHRVLLSRLESIIGIKGPALEWFHSYLSYRSFSVHIGPHQSKSAPLSSGVPQGSILGPILFAIYLLPLGSILRRYNISFHCLSDDLQIYVPLRPNSTSIESLQNCLREMKDWLALNSLCLNQQKTEIVVFGDLSLLEGVDSALGPLPSFMWDAVQWRHLLWSDQSRFSIWQSDGPACLGA</sequence>
<dbReference type="PANTHER" id="PTHR33332">
    <property type="entry name" value="REVERSE TRANSCRIPTASE DOMAIN-CONTAINING PROTEIN"/>
    <property type="match status" value="1"/>
</dbReference>
<reference evidence="4 5" key="1">
    <citation type="submission" date="2018-03" db="EMBL/GenBank/DDBJ databases">
        <title>Finding Nemo's genes: A chromosome-scale reference assembly of the genome of the orange clownfish Amphiprion percula.</title>
        <authorList>
            <person name="Lehmann R."/>
        </authorList>
    </citation>
    <scope>NUCLEOTIDE SEQUENCE</scope>
</reference>
<evidence type="ECO:0000256" key="1">
    <source>
        <dbReference type="SAM" id="Phobius"/>
    </source>
</evidence>
<reference evidence="4" key="3">
    <citation type="submission" date="2025-09" db="UniProtKB">
        <authorList>
            <consortium name="Ensembl"/>
        </authorList>
    </citation>
    <scope>IDENTIFICATION</scope>
</reference>
<keyword evidence="2" id="KW-0732">Signal</keyword>
<feature type="transmembrane region" description="Helical" evidence="1">
    <location>
        <begin position="79"/>
        <end position="96"/>
    </location>
</feature>
<evidence type="ECO:0000256" key="2">
    <source>
        <dbReference type="SAM" id="SignalP"/>
    </source>
</evidence>
<feature type="signal peptide" evidence="2">
    <location>
        <begin position="1"/>
        <end position="20"/>
    </location>
</feature>
<protein>
    <recommendedName>
        <fullName evidence="3">Reverse transcriptase domain-containing protein</fullName>
    </recommendedName>
</protein>
<dbReference type="OMA" id="KSWIRAT"/>
<organism evidence="4 5">
    <name type="scientific">Amphiprion percula</name>
    <name type="common">Orange clownfish</name>
    <name type="synonym">Lutjanus percula</name>
    <dbReference type="NCBI Taxonomy" id="161767"/>
    <lineage>
        <taxon>Eukaryota</taxon>
        <taxon>Metazoa</taxon>
        <taxon>Chordata</taxon>
        <taxon>Craniata</taxon>
        <taxon>Vertebrata</taxon>
        <taxon>Euteleostomi</taxon>
        <taxon>Actinopterygii</taxon>
        <taxon>Neopterygii</taxon>
        <taxon>Teleostei</taxon>
        <taxon>Neoteleostei</taxon>
        <taxon>Acanthomorphata</taxon>
        <taxon>Ovalentaria</taxon>
        <taxon>Pomacentridae</taxon>
        <taxon>Amphiprion</taxon>
    </lineage>
</organism>
<feature type="domain" description="Reverse transcriptase" evidence="3">
    <location>
        <begin position="1"/>
        <end position="165"/>
    </location>
</feature>